<dbReference type="Pfam" id="PF08583">
    <property type="entry name" value="Cmc1"/>
    <property type="match status" value="1"/>
</dbReference>
<name>F4PGD8_CACFS</name>
<feature type="compositionally biased region" description="Polar residues" evidence="4">
    <location>
        <begin position="1"/>
        <end position="15"/>
    </location>
</feature>
<dbReference type="PANTHER" id="PTHR22977">
    <property type="entry name" value="COX ASSEMBLY MITOCHONDRIAL PROTEIN"/>
    <property type="match status" value="1"/>
</dbReference>
<dbReference type="Proteomes" id="UP000007797">
    <property type="component" value="Unassembled WGS sequence"/>
</dbReference>
<dbReference type="OrthoDB" id="6224010at2759"/>
<organism evidence="5 6">
    <name type="scientific">Cavenderia fasciculata</name>
    <name type="common">Slime mold</name>
    <name type="synonym">Dictyostelium fasciculatum</name>
    <dbReference type="NCBI Taxonomy" id="261658"/>
    <lineage>
        <taxon>Eukaryota</taxon>
        <taxon>Amoebozoa</taxon>
        <taxon>Evosea</taxon>
        <taxon>Eumycetozoa</taxon>
        <taxon>Dictyostelia</taxon>
        <taxon>Acytosteliales</taxon>
        <taxon>Cavenderiaceae</taxon>
        <taxon>Cavenderia</taxon>
    </lineage>
</organism>
<dbReference type="GeneID" id="14877229"/>
<evidence type="ECO:0000256" key="4">
    <source>
        <dbReference type="SAM" id="MobiDB-lite"/>
    </source>
</evidence>
<keyword evidence="6" id="KW-1185">Reference proteome</keyword>
<dbReference type="RefSeq" id="XP_004362623.1">
    <property type="nucleotide sequence ID" value="XM_004362566.1"/>
</dbReference>
<dbReference type="KEGG" id="dfa:DFA_03016"/>
<evidence type="ECO:0000313" key="6">
    <source>
        <dbReference type="Proteomes" id="UP000007797"/>
    </source>
</evidence>
<dbReference type="GO" id="GO:0005739">
    <property type="term" value="C:mitochondrion"/>
    <property type="evidence" value="ECO:0007669"/>
    <property type="project" value="UniProtKB-SubCell"/>
</dbReference>
<dbReference type="PANTHER" id="PTHR22977:SF5">
    <property type="entry name" value="COX ASSEMBLY MITOCHONDRIAL PROTEIN HOMOLOG"/>
    <property type="match status" value="1"/>
</dbReference>
<dbReference type="EMBL" id="GL883006">
    <property type="protein sequence ID" value="EGG24772.1"/>
    <property type="molecule type" value="Genomic_DNA"/>
</dbReference>
<comment type="similarity">
    <text evidence="1 3">Belongs to the CMC family.</text>
</comment>
<dbReference type="AlphaFoldDB" id="F4PGD8"/>
<evidence type="ECO:0000313" key="5">
    <source>
        <dbReference type="EMBL" id="EGG24772.1"/>
    </source>
</evidence>
<evidence type="ECO:0000256" key="2">
    <source>
        <dbReference type="ARBA" id="ARBA00023157"/>
    </source>
</evidence>
<sequence length="132" mass="15531">MTIGDSLNNNSNNKKTGQDNVEKDMGYMSIPDSEIIVPNAIDSYLRKKLKDQTLTDCESSVREFARCTEDKLFSVIWECKEQQQKMRECLTSHTTPERLQALKREWIDHTKQKIWELKKQHEQDLLNNNKTN</sequence>
<protein>
    <recommendedName>
        <fullName evidence="3">COX assembly mitochondrial protein</fullName>
    </recommendedName>
</protein>
<keyword evidence="3" id="KW-0496">Mitochondrion</keyword>
<keyword evidence="2" id="KW-1015">Disulfide bond</keyword>
<proteinExistence type="inferred from homology"/>
<dbReference type="InterPro" id="IPR013892">
    <property type="entry name" value="Cyt_c_biogenesis_Cmc1-like"/>
</dbReference>
<evidence type="ECO:0000256" key="1">
    <source>
        <dbReference type="ARBA" id="ARBA00007347"/>
    </source>
</evidence>
<evidence type="ECO:0000256" key="3">
    <source>
        <dbReference type="RuleBase" id="RU364104"/>
    </source>
</evidence>
<dbReference type="STRING" id="1054147.F4PGD8"/>
<reference evidence="6" key="1">
    <citation type="journal article" date="2011" name="Genome Res.">
        <title>Phylogeny-wide analysis of social amoeba genomes highlights ancient origins for complex intercellular communication.</title>
        <authorList>
            <person name="Heidel A.J."/>
            <person name="Lawal H.M."/>
            <person name="Felder M."/>
            <person name="Schilde C."/>
            <person name="Helps N.R."/>
            <person name="Tunggal B."/>
            <person name="Rivero F."/>
            <person name="John U."/>
            <person name="Schleicher M."/>
            <person name="Eichinger L."/>
            <person name="Platzer M."/>
            <person name="Noegel A.A."/>
            <person name="Schaap P."/>
            <person name="Gloeckner G."/>
        </authorList>
    </citation>
    <scope>NUCLEOTIDE SEQUENCE [LARGE SCALE GENOMIC DNA]</scope>
    <source>
        <strain evidence="6">SH3</strain>
    </source>
</reference>
<gene>
    <name evidence="5" type="ORF">DFA_03016</name>
</gene>
<dbReference type="OMA" id="VIWECKE"/>
<comment type="subcellular location">
    <subcellularLocation>
        <location evidence="3">Mitochondrion</location>
    </subcellularLocation>
</comment>
<feature type="region of interest" description="Disordered" evidence="4">
    <location>
        <begin position="1"/>
        <end position="23"/>
    </location>
</feature>
<accession>F4PGD8</accession>